<gene>
    <name evidence="10" type="ORF">E2488_03130</name>
</gene>
<dbReference type="SUPFAM" id="SSF54534">
    <property type="entry name" value="FKBP-like"/>
    <property type="match status" value="1"/>
</dbReference>
<dbReference type="EMBL" id="SNQI01000001">
    <property type="protein sequence ID" value="TEW76855.1"/>
    <property type="molecule type" value="Genomic_DNA"/>
</dbReference>
<dbReference type="SUPFAM" id="SSF50891">
    <property type="entry name" value="Cyclophilin-like"/>
    <property type="match status" value="1"/>
</dbReference>
<dbReference type="AlphaFoldDB" id="A0A4Y8AXK6"/>
<evidence type="ECO:0000256" key="5">
    <source>
        <dbReference type="ARBA" id="ARBA00023235"/>
    </source>
</evidence>
<evidence type="ECO:0000256" key="6">
    <source>
        <dbReference type="PROSITE-ProRule" id="PRU00277"/>
    </source>
</evidence>
<name>A0A4Y8AXK6_9FLAO</name>
<proteinExistence type="inferred from homology"/>
<evidence type="ECO:0000313" key="10">
    <source>
        <dbReference type="EMBL" id="TEW76855.1"/>
    </source>
</evidence>
<keyword evidence="4 6" id="KW-0697">Rotamase</keyword>
<evidence type="ECO:0000256" key="2">
    <source>
        <dbReference type="ARBA" id="ARBA00007365"/>
    </source>
</evidence>
<dbReference type="GO" id="GO:0003755">
    <property type="term" value="F:peptidyl-prolyl cis-trans isomerase activity"/>
    <property type="evidence" value="ECO:0007669"/>
    <property type="project" value="UniProtKB-KW"/>
</dbReference>
<keyword evidence="7" id="KW-0732">Signal</keyword>
<dbReference type="PROSITE" id="PS51257">
    <property type="entry name" value="PROKAR_LIPOPROTEIN"/>
    <property type="match status" value="1"/>
</dbReference>
<evidence type="ECO:0000256" key="7">
    <source>
        <dbReference type="SAM" id="SignalP"/>
    </source>
</evidence>
<dbReference type="PANTHER" id="PTHR45625">
    <property type="entry name" value="PEPTIDYL-PROLYL CIS-TRANS ISOMERASE-RELATED"/>
    <property type="match status" value="1"/>
</dbReference>
<dbReference type="Gene3D" id="2.40.100.10">
    <property type="entry name" value="Cyclophilin-like"/>
    <property type="match status" value="1"/>
</dbReference>
<sequence>MRILQLVVILLFLSISACKPTKYTDLEDGMYADMVTNKGTILLKLEFEKTPITVANFVSLANGTNKQVTDSLKGIKFYNGLTFHRVLNNFMVQTGDPLATGSGGPGYKFIDEFPKDIEGDLILKHDKSGILSMANWGPPNTNGSQFFITHKDTPWLDGKHTVFGNVLKGQAVVDSIVQNDTIKTLDIIKVGRAAKKFKAAKIFDSFYVDYEKQLKATQEKIETTTANALQRFTENKLKATELSSGLKIFITETKNGEIPATGAKVKVAYAGYFSNGKLFDTSYSEVAKAYGTYDENRDKKNGYAPFSTEYGPEARLISGFREGLQQLKIGDKAILFIPAHLGYGAQGAGKLIPPNTDLVFEIELVSLDTSNN</sequence>
<comment type="catalytic activity">
    <reaction evidence="1 6">
        <text>[protein]-peptidylproline (omega=180) = [protein]-peptidylproline (omega=0)</text>
        <dbReference type="Rhea" id="RHEA:16237"/>
        <dbReference type="Rhea" id="RHEA-COMP:10747"/>
        <dbReference type="Rhea" id="RHEA-COMP:10748"/>
        <dbReference type="ChEBI" id="CHEBI:83833"/>
        <dbReference type="ChEBI" id="CHEBI:83834"/>
        <dbReference type="EC" id="5.2.1.8"/>
    </reaction>
</comment>
<dbReference type="InterPro" id="IPR029000">
    <property type="entry name" value="Cyclophilin-like_dom_sf"/>
</dbReference>
<dbReference type="OrthoDB" id="9807797at2"/>
<dbReference type="PROSITE" id="PS00170">
    <property type="entry name" value="CSA_PPIASE_1"/>
    <property type="match status" value="1"/>
</dbReference>
<dbReference type="PRINTS" id="PR00153">
    <property type="entry name" value="CSAPPISMRASE"/>
</dbReference>
<dbReference type="InterPro" id="IPR044666">
    <property type="entry name" value="Cyclophilin_A-like"/>
</dbReference>
<feature type="domain" description="PPIase FKBP-type" evidence="8">
    <location>
        <begin position="262"/>
        <end position="368"/>
    </location>
</feature>
<evidence type="ECO:0000256" key="4">
    <source>
        <dbReference type="ARBA" id="ARBA00023110"/>
    </source>
</evidence>
<evidence type="ECO:0000259" key="8">
    <source>
        <dbReference type="PROSITE" id="PS50059"/>
    </source>
</evidence>
<comment type="caution">
    <text evidence="10">The sequence shown here is derived from an EMBL/GenBank/DDBJ whole genome shotgun (WGS) entry which is preliminary data.</text>
</comment>
<dbReference type="PANTHER" id="PTHR45625:SF4">
    <property type="entry name" value="PEPTIDYLPROLYL ISOMERASE DOMAIN AND WD REPEAT-CONTAINING PROTEIN 1"/>
    <property type="match status" value="1"/>
</dbReference>
<dbReference type="PROSITE" id="PS50072">
    <property type="entry name" value="CSA_PPIASE_2"/>
    <property type="match status" value="1"/>
</dbReference>
<evidence type="ECO:0000313" key="11">
    <source>
        <dbReference type="Proteomes" id="UP000298517"/>
    </source>
</evidence>
<dbReference type="PROSITE" id="PS50059">
    <property type="entry name" value="FKBP_PPIASE"/>
    <property type="match status" value="1"/>
</dbReference>
<protein>
    <recommendedName>
        <fullName evidence="3 6">peptidylprolyl isomerase</fullName>
        <ecNumber evidence="3 6">5.2.1.8</ecNumber>
    </recommendedName>
</protein>
<keyword evidence="11" id="KW-1185">Reference proteome</keyword>
<dbReference type="GO" id="GO:0006457">
    <property type="term" value="P:protein folding"/>
    <property type="evidence" value="ECO:0007669"/>
    <property type="project" value="InterPro"/>
</dbReference>
<dbReference type="InterPro" id="IPR046357">
    <property type="entry name" value="PPIase_dom_sf"/>
</dbReference>
<feature type="domain" description="PPIase cyclophilin-type" evidence="9">
    <location>
        <begin position="39"/>
        <end position="176"/>
    </location>
</feature>
<dbReference type="Proteomes" id="UP000298517">
    <property type="component" value="Unassembled WGS sequence"/>
</dbReference>
<feature type="signal peptide" evidence="7">
    <location>
        <begin position="1"/>
        <end position="19"/>
    </location>
</feature>
<dbReference type="CDD" id="cd00317">
    <property type="entry name" value="cyclophilin"/>
    <property type="match status" value="1"/>
</dbReference>
<dbReference type="Pfam" id="PF00254">
    <property type="entry name" value="FKBP_C"/>
    <property type="match status" value="1"/>
</dbReference>
<dbReference type="InterPro" id="IPR020892">
    <property type="entry name" value="Cyclophilin-type_PPIase_CS"/>
</dbReference>
<dbReference type="Pfam" id="PF00160">
    <property type="entry name" value="Pro_isomerase"/>
    <property type="match status" value="1"/>
</dbReference>
<accession>A0A4Y8AXK6</accession>
<dbReference type="RefSeq" id="WP_134246865.1">
    <property type="nucleotide sequence ID" value="NZ_SNQI01000001.1"/>
</dbReference>
<dbReference type="InterPro" id="IPR002130">
    <property type="entry name" value="Cyclophilin-type_PPIase_dom"/>
</dbReference>
<evidence type="ECO:0000259" key="9">
    <source>
        <dbReference type="PROSITE" id="PS50072"/>
    </source>
</evidence>
<organism evidence="10 11">
    <name type="scientific">Gramella jeungdoensis</name>
    <dbReference type="NCBI Taxonomy" id="708091"/>
    <lineage>
        <taxon>Bacteria</taxon>
        <taxon>Pseudomonadati</taxon>
        <taxon>Bacteroidota</taxon>
        <taxon>Flavobacteriia</taxon>
        <taxon>Flavobacteriales</taxon>
        <taxon>Flavobacteriaceae</taxon>
        <taxon>Christiangramia</taxon>
    </lineage>
</organism>
<feature type="chain" id="PRO_5021218078" description="peptidylprolyl isomerase" evidence="7">
    <location>
        <begin position="20"/>
        <end position="372"/>
    </location>
</feature>
<comment type="similarity">
    <text evidence="2">Belongs to the cyclophilin-type PPIase family.</text>
</comment>
<dbReference type="Gene3D" id="3.10.50.40">
    <property type="match status" value="1"/>
</dbReference>
<evidence type="ECO:0000256" key="1">
    <source>
        <dbReference type="ARBA" id="ARBA00000971"/>
    </source>
</evidence>
<evidence type="ECO:0000256" key="3">
    <source>
        <dbReference type="ARBA" id="ARBA00013194"/>
    </source>
</evidence>
<dbReference type="InterPro" id="IPR001179">
    <property type="entry name" value="PPIase_FKBP_dom"/>
</dbReference>
<reference evidence="10 11" key="1">
    <citation type="journal article" date="2011" name="J. Microbiol.">
        <title>Gramella jeungdoensis sp. nov., isolated from a solar saltern in Korea.</title>
        <authorList>
            <person name="Joung Y."/>
            <person name="Kim H."/>
            <person name="Jang T."/>
            <person name="Ahn T.S."/>
            <person name="Joh K."/>
        </authorList>
    </citation>
    <scope>NUCLEOTIDE SEQUENCE [LARGE SCALE GENOMIC DNA]</scope>
    <source>
        <strain evidence="10 11">KCTC 23123</strain>
    </source>
</reference>
<keyword evidence="5 6" id="KW-0413">Isomerase</keyword>
<dbReference type="EC" id="5.2.1.8" evidence="3 6"/>